<dbReference type="EMBL" id="ACBZ01000130">
    <property type="protein sequence ID" value="EEG48646.1"/>
    <property type="molecule type" value="Genomic_DNA"/>
</dbReference>
<dbReference type="AlphaFoldDB" id="C0CNM4"/>
<name>C0CNM4_BLAHS</name>
<comment type="caution">
    <text evidence="2">The sequence shown here is derived from an EMBL/GenBank/DDBJ whole genome shotgun (WGS) entry which is preliminary data.</text>
</comment>
<sequence length="265" mass="30685">MIGAVRKDKKMTRESIIKNLQTADCFYVPFSVSTRMPYVMCDPIDFDDQILVFEREEDLKAYVKAQVEQKNLMQATRVEKSMYNRFYGNLYGIGVNAILYKKGDEERKIELKDVAVQADFSKIPEEKKPLLNPTLQLSGIYFMQAWRRNLPPEEKGDIRSLEEELVANIIRSKFLLAVDIKGEGEERKFNVPFVKNKVGDIYQPCFSDVMEFQKFAAERKLGFLKVDFQKMPGLLAKQAKGYVLNPAGINLMLQREQLNRMAKLK</sequence>
<feature type="domain" description="SseB protein N-terminal" evidence="1">
    <location>
        <begin position="163"/>
        <end position="258"/>
    </location>
</feature>
<keyword evidence="3" id="KW-1185">Reference proteome</keyword>
<gene>
    <name evidence="2" type="ORF">RUMHYD_02467</name>
</gene>
<evidence type="ECO:0000313" key="3">
    <source>
        <dbReference type="Proteomes" id="UP000003100"/>
    </source>
</evidence>
<organism evidence="2 3">
    <name type="scientific">Blautia hydrogenotrophica (strain DSM 10507 / JCM 14656 / S5a33)</name>
    <name type="common">Ruminococcus hydrogenotrophicus</name>
    <dbReference type="NCBI Taxonomy" id="476272"/>
    <lineage>
        <taxon>Bacteria</taxon>
        <taxon>Bacillati</taxon>
        <taxon>Bacillota</taxon>
        <taxon>Clostridia</taxon>
        <taxon>Lachnospirales</taxon>
        <taxon>Lachnospiraceae</taxon>
        <taxon>Blautia</taxon>
    </lineage>
</organism>
<reference evidence="2 3" key="1">
    <citation type="submission" date="2009-01" db="EMBL/GenBank/DDBJ databases">
        <authorList>
            <person name="Fulton L."/>
            <person name="Clifton S."/>
            <person name="Fulton B."/>
            <person name="Xu J."/>
            <person name="Minx P."/>
            <person name="Pepin K.H."/>
            <person name="Johnson M."/>
            <person name="Bhonagiri V."/>
            <person name="Nash W.E."/>
            <person name="Mardis E.R."/>
            <person name="Wilson R.K."/>
        </authorList>
    </citation>
    <scope>NUCLEOTIDE SEQUENCE [LARGE SCALE GENOMIC DNA]</scope>
    <source>
        <strain evidence="3">DSM 10507 / JCM 14656 / S5a33</strain>
    </source>
</reference>
<dbReference type="Proteomes" id="UP000003100">
    <property type="component" value="Unassembled WGS sequence"/>
</dbReference>
<evidence type="ECO:0000313" key="2">
    <source>
        <dbReference type="EMBL" id="EEG48646.1"/>
    </source>
</evidence>
<proteinExistence type="predicted"/>
<accession>C0CNM4</accession>
<dbReference type="PATRIC" id="fig|476272.21.peg.1898"/>
<dbReference type="RefSeq" id="WP_005949832.1">
    <property type="nucleotide sequence ID" value="NZ_CP136423.1"/>
</dbReference>
<dbReference type="eggNOG" id="ENOG5030Q9J">
    <property type="taxonomic scope" value="Bacteria"/>
</dbReference>
<reference evidence="2 3" key="2">
    <citation type="submission" date="2009-02" db="EMBL/GenBank/DDBJ databases">
        <title>Draft genome sequence of Blautia hydrogenotrophica DSM 10507 (Ruminococcus hydrogenotrophicus DSM 10507).</title>
        <authorList>
            <person name="Sudarsanam P."/>
            <person name="Ley R."/>
            <person name="Guruge J."/>
            <person name="Turnbaugh P.J."/>
            <person name="Mahowald M."/>
            <person name="Liep D."/>
            <person name="Gordon J."/>
        </authorList>
    </citation>
    <scope>NUCLEOTIDE SEQUENCE [LARGE SCALE GENOMIC DNA]</scope>
    <source>
        <strain evidence="3">DSM 10507 / JCM 14656 / S5a33</strain>
    </source>
</reference>
<dbReference type="Pfam" id="PF07179">
    <property type="entry name" value="SseB"/>
    <property type="match status" value="1"/>
</dbReference>
<dbReference type="InterPro" id="IPR009839">
    <property type="entry name" value="SseB_N"/>
</dbReference>
<dbReference type="HOGENOM" id="CLU_093794_0_0_9"/>
<evidence type="ECO:0000259" key="1">
    <source>
        <dbReference type="Pfam" id="PF07179"/>
    </source>
</evidence>
<protein>
    <recommendedName>
        <fullName evidence="1">SseB protein N-terminal domain-containing protein</fullName>
    </recommendedName>
</protein>
<dbReference type="GeneID" id="86821173"/>